<sequence length="107" mass="12423">MSYEEAGVEDRQVGLVYRMEDAVQEEEFDRELKMRCQCGGVCDCGEVSVFSQREKKYDSRVDRWVKKTCREKNLEVPEELRGSQSPPLFLVRDEEALGYVTQLFGMA</sequence>
<dbReference type="AlphaFoldDB" id="A0A2H0URI4"/>
<evidence type="ECO:0000313" key="1">
    <source>
        <dbReference type="EMBL" id="PIR88993.1"/>
    </source>
</evidence>
<proteinExistence type="predicted"/>
<dbReference type="EMBL" id="PFAZ01000009">
    <property type="protein sequence ID" value="PIR88993.1"/>
    <property type="molecule type" value="Genomic_DNA"/>
</dbReference>
<gene>
    <name evidence="1" type="ORF">COU07_03835</name>
</gene>
<accession>A0A2H0URI4</accession>
<comment type="caution">
    <text evidence="1">The sequence shown here is derived from an EMBL/GenBank/DDBJ whole genome shotgun (WGS) entry which is preliminary data.</text>
</comment>
<dbReference type="Proteomes" id="UP000231157">
    <property type="component" value="Unassembled WGS sequence"/>
</dbReference>
<organism evidence="1 2">
    <name type="scientific">Candidatus Harrisonbacteria bacterium CG10_big_fil_rev_8_21_14_0_10_40_38</name>
    <dbReference type="NCBI Taxonomy" id="1974583"/>
    <lineage>
        <taxon>Bacteria</taxon>
        <taxon>Candidatus Harrisoniibacteriota</taxon>
    </lineage>
</organism>
<name>A0A2H0URI4_9BACT</name>
<reference evidence="2" key="1">
    <citation type="submission" date="2017-09" db="EMBL/GenBank/DDBJ databases">
        <title>Depth-based differentiation of microbial function through sediment-hosted aquifers and enrichment of novel symbionts in the deep terrestrial subsurface.</title>
        <authorList>
            <person name="Probst A.J."/>
            <person name="Ladd B."/>
            <person name="Jarett J.K."/>
            <person name="Geller-Mcgrath D.E."/>
            <person name="Sieber C.M.K."/>
            <person name="Emerson J.B."/>
            <person name="Anantharaman K."/>
            <person name="Thomas B.C."/>
            <person name="Malmstrom R."/>
            <person name="Stieglmeier M."/>
            <person name="Klingl A."/>
            <person name="Woyke T."/>
            <person name="Ryan C.M."/>
            <person name="Banfield J.F."/>
        </authorList>
    </citation>
    <scope>NUCLEOTIDE SEQUENCE [LARGE SCALE GENOMIC DNA]</scope>
</reference>
<evidence type="ECO:0000313" key="2">
    <source>
        <dbReference type="Proteomes" id="UP000231157"/>
    </source>
</evidence>
<protein>
    <submittedName>
        <fullName evidence="1">Uncharacterized protein</fullName>
    </submittedName>
</protein>